<keyword evidence="2" id="KW-1185">Reference proteome</keyword>
<dbReference type="RefSeq" id="WP_188184638.1">
    <property type="nucleotide sequence ID" value="NZ_JACVQF010000224.1"/>
</dbReference>
<sequence>MESHASILTIRGAVHPLFARTRVRRGGTWQGGPRPVFEHRVNYRSAMIFGTAAD</sequence>
<reference evidence="1" key="2">
    <citation type="submission" date="2020-09" db="EMBL/GenBank/DDBJ databases">
        <authorList>
            <person name="Luo X."/>
        </authorList>
    </citation>
    <scope>NUCLEOTIDE SEQUENCE</scope>
    <source>
        <strain evidence="1">TRM S81-3</strain>
    </source>
</reference>
<organism evidence="1 2">
    <name type="scientific">Streptomyces griseicoloratus</name>
    <dbReference type="NCBI Taxonomy" id="2752516"/>
    <lineage>
        <taxon>Bacteria</taxon>
        <taxon>Bacillati</taxon>
        <taxon>Actinomycetota</taxon>
        <taxon>Actinomycetes</taxon>
        <taxon>Kitasatosporales</taxon>
        <taxon>Streptomycetaceae</taxon>
        <taxon>Streptomyces</taxon>
    </lineage>
</organism>
<name>A0A926L960_9ACTN</name>
<dbReference type="AlphaFoldDB" id="A0A926L960"/>
<dbReference type="EMBL" id="JACVQF010000224">
    <property type="protein sequence ID" value="MBD0423704.1"/>
    <property type="molecule type" value="Genomic_DNA"/>
</dbReference>
<comment type="caution">
    <text evidence="1">The sequence shown here is derived from an EMBL/GenBank/DDBJ whole genome shotgun (WGS) entry which is preliminary data.</text>
</comment>
<evidence type="ECO:0000313" key="1">
    <source>
        <dbReference type="EMBL" id="MBD0423704.1"/>
    </source>
</evidence>
<gene>
    <name evidence="1" type="ORF">H0H10_31875</name>
</gene>
<reference evidence="1" key="1">
    <citation type="submission" date="2020-09" db="EMBL/GenBank/DDBJ databases">
        <title>Streptomyces grisecoloratus sp. nov., isolated from cotton soil.</title>
        <authorList>
            <person name="Xing L."/>
        </authorList>
    </citation>
    <scope>NUCLEOTIDE SEQUENCE</scope>
    <source>
        <strain evidence="1">TRM S81-3</strain>
    </source>
</reference>
<protein>
    <submittedName>
        <fullName evidence="1">Uncharacterized protein</fullName>
    </submittedName>
</protein>
<evidence type="ECO:0000313" key="2">
    <source>
        <dbReference type="Proteomes" id="UP000621210"/>
    </source>
</evidence>
<accession>A0A926L960</accession>
<dbReference type="Proteomes" id="UP000621210">
    <property type="component" value="Unassembled WGS sequence"/>
</dbReference>
<proteinExistence type="predicted"/>